<keyword evidence="3" id="KW-1185">Reference proteome</keyword>
<evidence type="ECO:0000313" key="2">
    <source>
        <dbReference type="EMBL" id="PAU50548.1"/>
    </source>
</evidence>
<reference evidence="2 3" key="1">
    <citation type="submission" date="2017-08" db="EMBL/GenBank/DDBJ databases">
        <title>Genome sequence of Streptomyces albireticuli NRRL B-1670.</title>
        <authorList>
            <person name="Graham D.E."/>
            <person name="Mahan K.M."/>
            <person name="Klingeman D.M."/>
            <person name="Hettich R.L."/>
            <person name="Parry R.J."/>
            <person name="Spain J.C."/>
        </authorList>
    </citation>
    <scope>NUCLEOTIDE SEQUENCE [LARGE SCALE GENOMIC DNA]</scope>
    <source>
        <strain evidence="2 3">NRRL B-1670</strain>
    </source>
</reference>
<dbReference type="AlphaFoldDB" id="A0A2A2DDI4"/>
<protein>
    <recommendedName>
        <fullName evidence="4">LmbE family protein</fullName>
    </recommendedName>
</protein>
<dbReference type="Proteomes" id="UP000218944">
    <property type="component" value="Unassembled WGS sequence"/>
</dbReference>
<gene>
    <name evidence="2" type="ORF">CK936_02010</name>
</gene>
<accession>A0A2A2DDI4</accession>
<proteinExistence type="predicted"/>
<comment type="caution">
    <text evidence="2">The sequence shown here is derived from an EMBL/GenBank/DDBJ whole genome shotgun (WGS) entry which is preliminary data.</text>
</comment>
<evidence type="ECO:0008006" key="4">
    <source>
        <dbReference type="Google" id="ProtNLM"/>
    </source>
</evidence>
<dbReference type="SUPFAM" id="SSF89372">
    <property type="entry name" value="Fucose-specific lectin"/>
    <property type="match status" value="1"/>
</dbReference>
<feature type="region of interest" description="Disordered" evidence="1">
    <location>
        <begin position="203"/>
        <end position="229"/>
    </location>
</feature>
<feature type="region of interest" description="Disordered" evidence="1">
    <location>
        <begin position="250"/>
        <end position="273"/>
    </location>
</feature>
<organism evidence="2 3">
    <name type="scientific">Streptomyces albireticuli</name>
    <dbReference type="NCBI Taxonomy" id="1940"/>
    <lineage>
        <taxon>Bacteria</taxon>
        <taxon>Bacillati</taxon>
        <taxon>Actinomycetota</taxon>
        <taxon>Actinomycetes</taxon>
        <taxon>Kitasatosporales</taxon>
        <taxon>Streptomycetaceae</taxon>
        <taxon>Streptomyces</taxon>
    </lineage>
</organism>
<dbReference type="RefSeq" id="WP_095578704.1">
    <property type="nucleotide sequence ID" value="NZ_JAJQQQ010000001.1"/>
</dbReference>
<feature type="compositionally biased region" description="Low complexity" evidence="1">
    <location>
        <begin position="211"/>
        <end position="224"/>
    </location>
</feature>
<evidence type="ECO:0000256" key="1">
    <source>
        <dbReference type="SAM" id="MobiDB-lite"/>
    </source>
</evidence>
<evidence type="ECO:0000313" key="3">
    <source>
        <dbReference type="Proteomes" id="UP000218944"/>
    </source>
</evidence>
<sequence>MAVRTATPVTGWLLRGGDGRLTAYAPTEGGVVRWTETRPGGPGWTGPELLPVPGLEPYLSIAQSAEGYVSLVGVRRRTVTGDEGERTETEVVYATQFQPGRQPTNWRSLGTPHGQDRQRAEQIGVPAAAVDRHGLNVFVRNSGGGVCGRRQDARGIWGPWLDMKGSHVLDSLSAGATDEGRVELLAPAAEFVLRWRQEQPGGPFRRIRNVPAKPAAASSTSAPTGDDRITHFWREDGDSSLRVLPPEAPEAVEATEAVEEGAEPESVSLGTTGSGPVAVLRTLLDGHDCTVLAQRAASGLPAVAAFPSGDETVEPVWSETGEEFSGAPALARDAQGRVVVAVLGMDGHLRVARQRTSEPGLALGEWERI</sequence>
<dbReference type="EMBL" id="NSJV01000042">
    <property type="protein sequence ID" value="PAU50548.1"/>
    <property type="molecule type" value="Genomic_DNA"/>
</dbReference>
<name>A0A2A2DDI4_9ACTN</name>